<feature type="region of interest" description="Disordered" evidence="2">
    <location>
        <begin position="132"/>
        <end position="155"/>
    </location>
</feature>
<gene>
    <name evidence="3" type="primary">ccmI</name>
    <name evidence="3" type="ORF">QF118_10705</name>
</gene>
<dbReference type="SUPFAM" id="SSF48452">
    <property type="entry name" value="TPR-like"/>
    <property type="match status" value="1"/>
</dbReference>
<dbReference type="InterPro" id="IPR017560">
    <property type="entry name" value="Cyt_c_biogenesis_CcmI"/>
</dbReference>
<evidence type="ECO:0000313" key="4">
    <source>
        <dbReference type="Proteomes" id="UP001241605"/>
    </source>
</evidence>
<dbReference type="RefSeq" id="WP_282299053.1">
    <property type="nucleotide sequence ID" value="NZ_CP124616.1"/>
</dbReference>
<evidence type="ECO:0000256" key="1">
    <source>
        <dbReference type="ARBA" id="ARBA00022748"/>
    </source>
</evidence>
<dbReference type="NCBIfam" id="TIGR03142">
    <property type="entry name" value="cytochro_ccmI"/>
    <property type="match status" value="1"/>
</dbReference>
<dbReference type="Proteomes" id="UP001241605">
    <property type="component" value="Chromosome"/>
</dbReference>
<accession>A0ABY8QCR5</accession>
<dbReference type="Gene3D" id="1.25.40.10">
    <property type="entry name" value="Tetratricopeptide repeat domain"/>
    <property type="match status" value="1"/>
</dbReference>
<keyword evidence="4" id="KW-1185">Reference proteome</keyword>
<sequence>MMFWIVTTGMALAVAALLARAIVKGRAEAVPTEVFDLQVYRDQLKEIEREAARGVIPAEEAERLRTEVSRRILSADAKAQKAQTVAVKGGGGLGPALAVTAFVLVGGFGVYTQLGAPGYPDLPLKGRIEAAKEARENRPSQAEAEAGMPPAPTAEAPGEYLELVKRLRAAVEERPDDLQGQILLARSEAALGNYVEAQQALARIAALKGAEATAQDYADLADMMVIAAGGYVSPEAQQAIEDALARDPQNGVARYYGGLMMAQTGRPDVGFRMWDNLLRESPPDAAWVAPMRAQIEDMAFRAGVSDYQLPEIAAPRGPSQADMAAAADMTDEERQDMIRGMVSQLSDRLASEGGPPQDWARLISSLGILGDTDQARAIWTEAQAVFADQPEALQALRAAAQRAGVAE</sequence>
<organism evidence="3 4">
    <name type="scientific">Tropicibacter oceani</name>
    <dbReference type="NCBI Taxonomy" id="3058420"/>
    <lineage>
        <taxon>Bacteria</taxon>
        <taxon>Pseudomonadati</taxon>
        <taxon>Pseudomonadota</taxon>
        <taxon>Alphaproteobacteria</taxon>
        <taxon>Rhodobacterales</taxon>
        <taxon>Roseobacteraceae</taxon>
        <taxon>Tropicibacter</taxon>
    </lineage>
</organism>
<dbReference type="InterPro" id="IPR011990">
    <property type="entry name" value="TPR-like_helical_dom_sf"/>
</dbReference>
<proteinExistence type="predicted"/>
<protein>
    <submittedName>
        <fullName evidence="3">C-type cytochrome biogenesis protein CcmI</fullName>
    </submittedName>
</protein>
<name>A0ABY8QCR5_9RHOB</name>
<reference evidence="3 4" key="1">
    <citation type="submission" date="2023-05" db="EMBL/GenBank/DDBJ databases">
        <title>YMD87, complete Genome.</title>
        <authorList>
            <person name="Zhang J."/>
            <person name="Xu X."/>
        </authorList>
    </citation>
    <scope>NUCLEOTIDE SEQUENCE [LARGE SCALE GENOMIC DNA]</scope>
    <source>
        <strain evidence="3 4">YMD87</strain>
    </source>
</reference>
<keyword evidence="1" id="KW-0201">Cytochrome c-type biogenesis</keyword>
<evidence type="ECO:0000313" key="3">
    <source>
        <dbReference type="EMBL" id="WGW02419.1"/>
    </source>
</evidence>
<evidence type="ECO:0000256" key="2">
    <source>
        <dbReference type="SAM" id="MobiDB-lite"/>
    </source>
</evidence>
<dbReference type="EMBL" id="CP124616">
    <property type="protein sequence ID" value="WGW02419.1"/>
    <property type="molecule type" value="Genomic_DNA"/>
</dbReference>